<reference evidence="1" key="1">
    <citation type="submission" date="2020-05" db="EMBL/GenBank/DDBJ databases">
        <title>Complete genome sequence of Bradyrhizobium diazoefficiens XF5 isolated from soybean nodule.</title>
        <authorList>
            <person name="Noda R."/>
            <person name="Kakizaki K."/>
            <person name="Minamisawa K."/>
        </authorList>
    </citation>
    <scope>NUCLEOTIDE SEQUENCE</scope>
    <source>
        <strain evidence="1">XF5</strain>
    </source>
</reference>
<gene>
    <name evidence="1" type="ORF">XF5B_11640</name>
</gene>
<accession>A0A809ZM14</accession>
<dbReference type="EMBL" id="AP023095">
    <property type="protein sequence ID" value="BCE53652.1"/>
    <property type="molecule type" value="Genomic_DNA"/>
</dbReference>
<dbReference type="AlphaFoldDB" id="A0A809ZM14"/>
<organism evidence="1">
    <name type="scientific">Bradyrhizobium diazoefficiens</name>
    <dbReference type="NCBI Taxonomy" id="1355477"/>
    <lineage>
        <taxon>Bacteria</taxon>
        <taxon>Pseudomonadati</taxon>
        <taxon>Pseudomonadota</taxon>
        <taxon>Alphaproteobacteria</taxon>
        <taxon>Hyphomicrobiales</taxon>
        <taxon>Nitrobacteraceae</taxon>
        <taxon>Bradyrhizobium</taxon>
    </lineage>
</organism>
<proteinExistence type="predicted"/>
<dbReference type="RefSeq" id="WP_182869598.1">
    <property type="nucleotide sequence ID" value="NZ_AP022638.1"/>
</dbReference>
<evidence type="ECO:0000313" key="1">
    <source>
        <dbReference type="EMBL" id="BCE53652.1"/>
    </source>
</evidence>
<name>A0A809ZM14_9BRAD</name>
<sequence>MKGADFDHTVGSTFCSALVKRVLHLASANQTLAKDLLLAPCELQYELEKSPNWSRVHDWKPRLSGSRGKRSEERALKLARACKLSLEAIAGLEDRRPSLLQMVAIRRREIADLEELASDISLLSQVDNLSRAPSRWRSKLNMSAWNEIADRLRVQIAEHIPRLSPTQAFDKHVEELRAAMEGLEQSSETSNRDEISNVVRPLLELWEAMDLRVAKESVAEAVITVDHCGLSAPLVQKIRPMLEERLVAVKFLLSLKERYS</sequence>
<protein>
    <submittedName>
        <fullName evidence="1">Uncharacterized protein</fullName>
    </submittedName>
</protein>